<dbReference type="EMBL" id="GG663366">
    <property type="protein sequence ID" value="EEH07891.1"/>
    <property type="molecule type" value="Genomic_DNA"/>
</dbReference>
<evidence type="ECO:0000313" key="2">
    <source>
        <dbReference type="Proteomes" id="UP000001631"/>
    </source>
</evidence>
<name>C0NJ50_AJECG</name>
<accession>C0NJ50</accession>
<evidence type="ECO:0000313" key="1">
    <source>
        <dbReference type="EMBL" id="EEH07891.1"/>
    </source>
</evidence>
<dbReference type="GeneID" id="69036196"/>
<reference evidence="1" key="1">
    <citation type="submission" date="2009-02" db="EMBL/GenBank/DDBJ databases">
        <title>The Genome Sequence of Ajellomyces capsulatus strain G186AR.</title>
        <authorList>
            <consortium name="The Broad Institute Genome Sequencing Platform"/>
            <person name="Champion M."/>
            <person name="Cuomo C."/>
            <person name="Ma L.-J."/>
            <person name="Henn M.R."/>
            <person name="Sil A."/>
            <person name="Goldman B."/>
            <person name="Young S.K."/>
            <person name="Kodira C.D."/>
            <person name="Zeng Q."/>
            <person name="Koehrsen M."/>
            <person name="Alvarado L."/>
            <person name="Berlin A."/>
            <person name="Borenstein D."/>
            <person name="Chen Z."/>
            <person name="Engels R."/>
            <person name="Freedman E."/>
            <person name="Gellesch M."/>
            <person name="Goldberg J."/>
            <person name="Griggs A."/>
            <person name="Gujja S."/>
            <person name="Heiman D."/>
            <person name="Hepburn T."/>
            <person name="Howarth C."/>
            <person name="Jen D."/>
            <person name="Larson L."/>
            <person name="Lewis B."/>
            <person name="Mehta T."/>
            <person name="Park D."/>
            <person name="Pearson M."/>
            <person name="Roberts A."/>
            <person name="Saif S."/>
            <person name="Shea T."/>
            <person name="Shenoy N."/>
            <person name="Sisk P."/>
            <person name="Stolte C."/>
            <person name="Sykes S."/>
            <person name="Walk T."/>
            <person name="White J."/>
            <person name="Yandava C."/>
            <person name="Klein B."/>
            <person name="McEwen J.G."/>
            <person name="Puccia R."/>
            <person name="Goldman G.H."/>
            <person name="Felipe M.S."/>
            <person name="Nino-Vega G."/>
            <person name="San-Blas G."/>
            <person name="Taylor J."/>
            <person name="Mendoza L."/>
            <person name="Galagan J."/>
            <person name="Nusbaum C."/>
            <person name="Birren B."/>
        </authorList>
    </citation>
    <scope>NUCLEOTIDE SEQUENCE</scope>
    <source>
        <strain evidence="1">G186AR</strain>
    </source>
</reference>
<keyword evidence="2" id="KW-1185">Reference proteome</keyword>
<dbReference type="RefSeq" id="XP_045288372.1">
    <property type="nucleotide sequence ID" value="XM_045430229.1"/>
</dbReference>
<dbReference type="HOGENOM" id="CLU_118191_1_0_1"/>
<gene>
    <name evidence="1" type="ORF">HCBG_03180</name>
</gene>
<organism evidence="1 2">
    <name type="scientific">Ajellomyces capsulatus (strain G186AR / H82 / ATCC MYA-2454 / RMSCC 2432)</name>
    <name type="common">Darling's disease fungus</name>
    <name type="synonym">Histoplasma capsulatum</name>
    <dbReference type="NCBI Taxonomy" id="447093"/>
    <lineage>
        <taxon>Eukaryota</taxon>
        <taxon>Fungi</taxon>
        <taxon>Dikarya</taxon>
        <taxon>Ascomycota</taxon>
        <taxon>Pezizomycotina</taxon>
        <taxon>Eurotiomycetes</taxon>
        <taxon>Eurotiomycetidae</taxon>
        <taxon>Onygenales</taxon>
        <taxon>Ajellomycetaceae</taxon>
        <taxon>Histoplasma</taxon>
    </lineage>
</organism>
<protein>
    <submittedName>
        <fullName evidence="1">Uncharacterized protein</fullName>
    </submittedName>
</protein>
<proteinExistence type="predicted"/>
<dbReference type="Proteomes" id="UP000001631">
    <property type="component" value="Unassembled WGS sequence"/>
</dbReference>
<dbReference type="AlphaFoldDB" id="C0NJ50"/>
<sequence>MMDPWIEGGQGGQPEKLNMCNGSSARTSKGGATVFLRPVNPEESNAPVDYQITLQEHRSAGAEGIHFSIKRPANGPLEQEQTQPCPVEAFRDCWVEIHPDGDLTPSQHRDRVPPLHRFPLQNLTRWEDLEDISPTTLASMKLIPDQNNHGSVNWKLRLDACETGMIGRRMSIVSATGLRVAEGVIGWN</sequence>
<dbReference type="InParanoid" id="C0NJ50"/>
<dbReference type="VEuPathDB" id="FungiDB:I7I50_06729"/>